<comment type="caution">
    <text evidence="1">The sequence shown here is derived from an EMBL/GenBank/DDBJ whole genome shotgun (WGS) entry which is preliminary data.</text>
</comment>
<evidence type="ECO:0000313" key="2">
    <source>
        <dbReference type="Proteomes" id="UP000703269"/>
    </source>
</evidence>
<dbReference type="EMBL" id="BPQB01000090">
    <property type="protein sequence ID" value="GJE98586.1"/>
    <property type="molecule type" value="Genomic_DNA"/>
</dbReference>
<evidence type="ECO:0000313" key="1">
    <source>
        <dbReference type="EMBL" id="GJE98586.1"/>
    </source>
</evidence>
<reference evidence="1 2" key="1">
    <citation type="submission" date="2021-08" db="EMBL/GenBank/DDBJ databases">
        <title>Draft Genome Sequence of Phanerochaete sordida strain YK-624.</title>
        <authorList>
            <person name="Mori T."/>
            <person name="Dohra H."/>
            <person name="Suzuki T."/>
            <person name="Kawagishi H."/>
            <person name="Hirai H."/>
        </authorList>
    </citation>
    <scope>NUCLEOTIDE SEQUENCE [LARGE SCALE GENOMIC DNA]</scope>
    <source>
        <strain evidence="1 2">YK-624</strain>
    </source>
</reference>
<name>A0A9P3GP47_9APHY</name>
<organism evidence="1 2">
    <name type="scientific">Phanerochaete sordida</name>
    <dbReference type="NCBI Taxonomy" id="48140"/>
    <lineage>
        <taxon>Eukaryota</taxon>
        <taxon>Fungi</taxon>
        <taxon>Dikarya</taxon>
        <taxon>Basidiomycota</taxon>
        <taxon>Agaricomycotina</taxon>
        <taxon>Agaricomycetes</taxon>
        <taxon>Polyporales</taxon>
        <taxon>Phanerochaetaceae</taxon>
        <taxon>Phanerochaete</taxon>
    </lineage>
</organism>
<accession>A0A9P3GP47</accession>
<proteinExistence type="predicted"/>
<protein>
    <submittedName>
        <fullName evidence="1">Uncharacterized protein</fullName>
    </submittedName>
</protein>
<sequence>MTENSTSQPYQFHFELNLPVAFLPSPQIQLQAYCVAVLYSRTFALLWSVPYTATPPSEEAALGLATHLTNTCHQEDTGEVSERRLDELAESAALSDPSAGAVNLVDLDDIWAQAAALLGEAFAAELRVSVHFHVRSVSSLFALLFPRALL</sequence>
<gene>
    <name evidence="1" type="ORF">PsYK624_148190</name>
</gene>
<dbReference type="AlphaFoldDB" id="A0A9P3GP47"/>
<keyword evidence="2" id="KW-1185">Reference proteome</keyword>
<dbReference type="Proteomes" id="UP000703269">
    <property type="component" value="Unassembled WGS sequence"/>
</dbReference>